<reference evidence="4" key="1">
    <citation type="submission" date="2013-09" db="EMBL/GenBank/DDBJ databases">
        <title>The Genome Sequence of Anopheles culicifacies species A.</title>
        <authorList>
            <consortium name="The Broad Institute Genomics Platform"/>
            <person name="Neafsey D.E."/>
            <person name="Besansky N."/>
            <person name="Howell P."/>
            <person name="Walton C."/>
            <person name="Young S.K."/>
            <person name="Zeng Q."/>
            <person name="Gargeya S."/>
            <person name="Fitzgerald M."/>
            <person name="Haas B."/>
            <person name="Abouelleil A."/>
            <person name="Allen A.W."/>
            <person name="Alvarado L."/>
            <person name="Arachchi H.M."/>
            <person name="Berlin A.M."/>
            <person name="Chapman S.B."/>
            <person name="Gainer-Dewar J."/>
            <person name="Goldberg J."/>
            <person name="Griggs A."/>
            <person name="Gujja S."/>
            <person name="Hansen M."/>
            <person name="Howarth C."/>
            <person name="Imamovic A."/>
            <person name="Ireland A."/>
            <person name="Larimer J."/>
            <person name="McCowan C."/>
            <person name="Murphy C."/>
            <person name="Pearson M."/>
            <person name="Poon T.W."/>
            <person name="Priest M."/>
            <person name="Roberts A."/>
            <person name="Saif S."/>
            <person name="Shea T."/>
            <person name="Sisk P."/>
            <person name="Sykes S."/>
            <person name="Wortman J."/>
            <person name="Nusbaum C."/>
            <person name="Birren B."/>
        </authorList>
    </citation>
    <scope>NUCLEOTIDE SEQUENCE [LARGE SCALE GENOMIC DNA]</scope>
    <source>
        <strain evidence="4">A-37</strain>
    </source>
</reference>
<proteinExistence type="predicted"/>
<dbReference type="EnsemblMetazoa" id="ACUA005836-RA">
    <property type="protein sequence ID" value="ACUA005836-PA"/>
    <property type="gene ID" value="ACUA005836"/>
</dbReference>
<dbReference type="STRING" id="139723.A0A182LZN4"/>
<feature type="domain" description="C-type lectin" evidence="2">
    <location>
        <begin position="99"/>
        <end position="215"/>
    </location>
</feature>
<evidence type="ECO:0000259" key="2">
    <source>
        <dbReference type="PROSITE" id="PS50041"/>
    </source>
</evidence>
<dbReference type="InterPro" id="IPR018378">
    <property type="entry name" value="C-type_lectin_CS"/>
</dbReference>
<dbReference type="AlphaFoldDB" id="A0A182LZN4"/>
<reference evidence="3" key="2">
    <citation type="submission" date="2020-05" db="UniProtKB">
        <authorList>
            <consortium name="EnsemblMetazoa"/>
        </authorList>
    </citation>
    <scope>IDENTIFICATION</scope>
    <source>
        <strain evidence="3">A-37</strain>
    </source>
</reference>
<accession>A0A182LZN4</accession>
<dbReference type="Pfam" id="PF00059">
    <property type="entry name" value="Lectin_C"/>
    <property type="match status" value="1"/>
</dbReference>
<dbReference type="PANTHER" id="PTHR22803">
    <property type="entry name" value="MANNOSE, PHOSPHOLIPASE, LECTIN RECEPTOR RELATED"/>
    <property type="match status" value="1"/>
</dbReference>
<dbReference type="SUPFAM" id="SSF56436">
    <property type="entry name" value="C-type lectin-like"/>
    <property type="match status" value="1"/>
</dbReference>
<dbReference type="PROSITE" id="PS50041">
    <property type="entry name" value="C_TYPE_LECTIN_2"/>
    <property type="match status" value="1"/>
</dbReference>
<dbReference type="CDD" id="cd00037">
    <property type="entry name" value="CLECT"/>
    <property type="match status" value="1"/>
</dbReference>
<dbReference type="InterPro" id="IPR050111">
    <property type="entry name" value="C-type_lectin/snaclec_domain"/>
</dbReference>
<protein>
    <recommendedName>
        <fullName evidence="2">C-type lectin domain-containing protein</fullName>
    </recommendedName>
</protein>
<dbReference type="Gene3D" id="3.10.100.10">
    <property type="entry name" value="Mannose-Binding Protein A, subunit A"/>
    <property type="match status" value="1"/>
</dbReference>
<keyword evidence="4" id="KW-1185">Reference proteome</keyword>
<dbReference type="InterPro" id="IPR001304">
    <property type="entry name" value="C-type_lectin-like"/>
</dbReference>
<dbReference type="VEuPathDB" id="VectorBase:ACUA005836"/>
<dbReference type="Proteomes" id="UP000075883">
    <property type="component" value="Unassembled WGS sequence"/>
</dbReference>
<dbReference type="SMART" id="SM00034">
    <property type="entry name" value="CLECT"/>
    <property type="match status" value="1"/>
</dbReference>
<dbReference type="EMBL" id="AXCM01019079">
    <property type="status" value="NOT_ANNOTATED_CDS"/>
    <property type="molecule type" value="Genomic_DNA"/>
</dbReference>
<keyword evidence="1" id="KW-1015">Disulfide bond</keyword>
<evidence type="ECO:0000313" key="4">
    <source>
        <dbReference type="Proteomes" id="UP000075883"/>
    </source>
</evidence>
<evidence type="ECO:0000313" key="3">
    <source>
        <dbReference type="EnsemblMetazoa" id="ACUA005836-PA"/>
    </source>
</evidence>
<dbReference type="EMBL" id="AXCM01019080">
    <property type="status" value="NOT_ANNOTATED_CDS"/>
    <property type="molecule type" value="Genomic_DNA"/>
</dbReference>
<sequence>MKGSDLYEKKKTERKYGIGIERIGSENGTERNESIESERKITKVSDWYEKERNERIRSVRKRTERKERIGSVRKRTEQKYRLGIERIGPENGTERKYRIARKTMIIFEKKADFFQAWQDCDSNNGHLASIQSAYEQGLVEQAMAKTANPKGVYLIGGTDLGRDGRWMWIGLNEVLSNYKYRNFYPGEPNNIGNQHCLSVGNWGGENRGKWDDTECFKQYDGYVCEFETIDQPNPAN</sequence>
<dbReference type="PROSITE" id="PS00615">
    <property type="entry name" value="C_TYPE_LECTIN_1"/>
    <property type="match status" value="1"/>
</dbReference>
<organism evidence="3 4">
    <name type="scientific">Anopheles culicifacies</name>
    <dbReference type="NCBI Taxonomy" id="139723"/>
    <lineage>
        <taxon>Eukaryota</taxon>
        <taxon>Metazoa</taxon>
        <taxon>Ecdysozoa</taxon>
        <taxon>Arthropoda</taxon>
        <taxon>Hexapoda</taxon>
        <taxon>Insecta</taxon>
        <taxon>Pterygota</taxon>
        <taxon>Neoptera</taxon>
        <taxon>Endopterygota</taxon>
        <taxon>Diptera</taxon>
        <taxon>Nematocera</taxon>
        <taxon>Culicoidea</taxon>
        <taxon>Culicidae</taxon>
        <taxon>Anophelinae</taxon>
        <taxon>Anopheles</taxon>
        <taxon>culicifacies species complex</taxon>
    </lineage>
</organism>
<dbReference type="InterPro" id="IPR016187">
    <property type="entry name" value="CTDL_fold"/>
</dbReference>
<dbReference type="InterPro" id="IPR016186">
    <property type="entry name" value="C-type_lectin-like/link_sf"/>
</dbReference>
<evidence type="ECO:0000256" key="1">
    <source>
        <dbReference type="ARBA" id="ARBA00023157"/>
    </source>
</evidence>
<name>A0A182LZN4_9DIPT</name>